<dbReference type="SUPFAM" id="SSF48295">
    <property type="entry name" value="TrpR-like"/>
    <property type="match status" value="1"/>
</dbReference>
<accession>A0A1G2T879</accession>
<comment type="caution">
    <text evidence="1">The sequence shown here is derived from an EMBL/GenBank/DDBJ whole genome shotgun (WGS) entry which is preliminary data.</text>
</comment>
<dbReference type="EMBL" id="MHVL01000019">
    <property type="protein sequence ID" value="OHA93460.1"/>
    <property type="molecule type" value="Genomic_DNA"/>
</dbReference>
<dbReference type="GO" id="GO:0043565">
    <property type="term" value="F:sequence-specific DNA binding"/>
    <property type="evidence" value="ECO:0007669"/>
    <property type="project" value="InterPro"/>
</dbReference>
<dbReference type="Gene3D" id="1.10.1270.10">
    <property type="entry name" value="TrpR-like"/>
    <property type="match status" value="1"/>
</dbReference>
<sequence>MPHISSKEISEEDFKKIYAQLISIFDTAGNNRKSNIFLREFFTHTEKTMFSKRFAVLCMLAEGVSKHFISSVLEVSPSTIDRISTRYEQNKFPYVAEILRKNKKTIWDTLETIITAGLPPKIGKGRWQWLHEIERKQNRKIFRT</sequence>
<dbReference type="Pfam" id="PF01371">
    <property type="entry name" value="Trp_repressor"/>
    <property type="match status" value="1"/>
</dbReference>
<evidence type="ECO:0000313" key="2">
    <source>
        <dbReference type="Proteomes" id="UP000179264"/>
    </source>
</evidence>
<dbReference type="GO" id="GO:0003700">
    <property type="term" value="F:DNA-binding transcription factor activity"/>
    <property type="evidence" value="ECO:0007669"/>
    <property type="project" value="InterPro"/>
</dbReference>
<dbReference type="Proteomes" id="UP000179264">
    <property type="component" value="Unassembled WGS sequence"/>
</dbReference>
<name>A0A1G2T879_9BACT</name>
<dbReference type="InterPro" id="IPR010921">
    <property type="entry name" value="Trp_repressor/repl_initiator"/>
</dbReference>
<dbReference type="AlphaFoldDB" id="A0A1G2T879"/>
<proteinExistence type="predicted"/>
<dbReference type="InterPro" id="IPR000831">
    <property type="entry name" value="Trp_repress"/>
</dbReference>
<organism evidence="1 2">
    <name type="scientific">Candidatus Zambryskibacteria bacterium RIFCSPHIGHO2_02_38_10.5</name>
    <dbReference type="NCBI Taxonomy" id="1802742"/>
    <lineage>
        <taxon>Bacteria</taxon>
        <taxon>Candidatus Zambryskiibacteriota</taxon>
    </lineage>
</organism>
<protein>
    <submittedName>
        <fullName evidence="1">Uncharacterized protein</fullName>
    </submittedName>
</protein>
<gene>
    <name evidence="1" type="ORF">A2W58_02415</name>
</gene>
<reference evidence="1 2" key="1">
    <citation type="journal article" date="2016" name="Nat. Commun.">
        <title>Thousands of microbial genomes shed light on interconnected biogeochemical processes in an aquifer system.</title>
        <authorList>
            <person name="Anantharaman K."/>
            <person name="Brown C.T."/>
            <person name="Hug L.A."/>
            <person name="Sharon I."/>
            <person name="Castelle C.J."/>
            <person name="Probst A.J."/>
            <person name="Thomas B.C."/>
            <person name="Singh A."/>
            <person name="Wilkins M.J."/>
            <person name="Karaoz U."/>
            <person name="Brodie E.L."/>
            <person name="Williams K.H."/>
            <person name="Hubbard S.S."/>
            <person name="Banfield J.F."/>
        </authorList>
    </citation>
    <scope>NUCLEOTIDE SEQUENCE [LARGE SCALE GENOMIC DNA]</scope>
</reference>
<evidence type="ECO:0000313" key="1">
    <source>
        <dbReference type="EMBL" id="OHA93460.1"/>
    </source>
</evidence>
<dbReference type="InterPro" id="IPR038116">
    <property type="entry name" value="TrpR-like_sf"/>
</dbReference>